<keyword evidence="2" id="KW-0812">Transmembrane</keyword>
<accession>A0A6N2BS11</accession>
<organism evidence="3">
    <name type="scientific">Solanum chilense</name>
    <name type="common">Tomato</name>
    <name type="synonym">Lycopersicon chilense</name>
    <dbReference type="NCBI Taxonomy" id="4083"/>
    <lineage>
        <taxon>Eukaryota</taxon>
        <taxon>Viridiplantae</taxon>
        <taxon>Streptophyta</taxon>
        <taxon>Embryophyta</taxon>
        <taxon>Tracheophyta</taxon>
        <taxon>Spermatophyta</taxon>
        <taxon>Magnoliopsida</taxon>
        <taxon>eudicotyledons</taxon>
        <taxon>Gunneridae</taxon>
        <taxon>Pentapetalae</taxon>
        <taxon>asterids</taxon>
        <taxon>lamiids</taxon>
        <taxon>Solanales</taxon>
        <taxon>Solanaceae</taxon>
        <taxon>Solanoideae</taxon>
        <taxon>Solaneae</taxon>
        <taxon>Solanum</taxon>
        <taxon>Solanum subgen. Lycopersicon</taxon>
    </lineage>
</organism>
<feature type="transmembrane region" description="Helical" evidence="2">
    <location>
        <begin position="62"/>
        <end position="88"/>
    </location>
</feature>
<dbReference type="EMBL" id="RXGB01002309">
    <property type="protein sequence ID" value="TMW95509.1"/>
    <property type="molecule type" value="Genomic_DNA"/>
</dbReference>
<protein>
    <submittedName>
        <fullName evidence="3">Uncharacterized protein</fullName>
    </submittedName>
</protein>
<keyword evidence="2" id="KW-0472">Membrane</keyword>
<dbReference type="PANTHER" id="PTHR36322">
    <property type="entry name" value="TRANSMEMBRANE PROTEIN"/>
    <property type="match status" value="1"/>
</dbReference>
<evidence type="ECO:0000256" key="2">
    <source>
        <dbReference type="SAM" id="Phobius"/>
    </source>
</evidence>
<dbReference type="AlphaFoldDB" id="A0A6N2BS11"/>
<reference evidence="3" key="1">
    <citation type="submission" date="2019-05" db="EMBL/GenBank/DDBJ databases">
        <title>The de novo reference genome and transcriptome assemblies of the wild tomato species Solanum chilense.</title>
        <authorList>
            <person name="Stam R."/>
            <person name="Nosenko T."/>
            <person name="Hoerger A.C."/>
            <person name="Stephan W."/>
            <person name="Seidel M.A."/>
            <person name="Kuhn J.M.M."/>
            <person name="Haberer G."/>
            <person name="Tellier A."/>
        </authorList>
    </citation>
    <scope>NUCLEOTIDE SEQUENCE</scope>
    <source>
        <tissue evidence="3">Mature leaves</tissue>
    </source>
</reference>
<feature type="region of interest" description="Disordered" evidence="1">
    <location>
        <begin position="101"/>
        <end position="124"/>
    </location>
</feature>
<evidence type="ECO:0000256" key="1">
    <source>
        <dbReference type="SAM" id="MobiDB-lite"/>
    </source>
</evidence>
<gene>
    <name evidence="3" type="ORF">EJD97_008734</name>
</gene>
<evidence type="ECO:0000313" key="3">
    <source>
        <dbReference type="EMBL" id="TMW95509.1"/>
    </source>
</evidence>
<dbReference type="PANTHER" id="PTHR36322:SF3">
    <property type="entry name" value="TRANSMEMBRANE PROTEIN"/>
    <property type="match status" value="1"/>
</dbReference>
<proteinExistence type="predicted"/>
<sequence>MWDWWYCFSFNSNKDNNNNNPYSHNLLPIRHENRPTNQNPSPISRSTMILTSWLNRRRFRRYLCLLLCSPVLLPLFCATCPIICAAEICYRLCYRRRSRSPSKSEERFDGGGGDGRGRCEGAEGSIDGGHETMLLRRYLDDQLLLVIESVYNCGDEEEDVEEADSRSLLLQ</sequence>
<feature type="compositionally biased region" description="Basic and acidic residues" evidence="1">
    <location>
        <begin position="102"/>
        <end position="121"/>
    </location>
</feature>
<name>A0A6N2BS11_SOLCI</name>
<keyword evidence="2" id="KW-1133">Transmembrane helix</keyword>
<comment type="caution">
    <text evidence="3">The sequence shown here is derived from an EMBL/GenBank/DDBJ whole genome shotgun (WGS) entry which is preliminary data.</text>
</comment>